<dbReference type="EMBL" id="CP060717">
    <property type="protein sequence ID" value="QNN65457.1"/>
    <property type="molecule type" value="Genomic_DNA"/>
</dbReference>
<dbReference type="AlphaFoldDB" id="A0A7G9SC82"/>
<dbReference type="Proteomes" id="UP000515955">
    <property type="component" value="Chromosome"/>
</dbReference>
<protein>
    <submittedName>
        <fullName evidence="2">DUF2147 domain-containing protein</fullName>
    </submittedName>
</protein>
<organism evidence="2 3">
    <name type="scientific">Sphingomonas rhizophila</name>
    <dbReference type="NCBI Taxonomy" id="2071607"/>
    <lineage>
        <taxon>Bacteria</taxon>
        <taxon>Pseudomonadati</taxon>
        <taxon>Pseudomonadota</taxon>
        <taxon>Alphaproteobacteria</taxon>
        <taxon>Sphingomonadales</taxon>
        <taxon>Sphingomonadaceae</taxon>
        <taxon>Sphingomonas</taxon>
    </lineage>
</organism>
<dbReference type="Pfam" id="PF09917">
    <property type="entry name" value="DUF2147"/>
    <property type="match status" value="1"/>
</dbReference>
<dbReference type="KEGG" id="srhi:H9L12_02275"/>
<evidence type="ECO:0000313" key="3">
    <source>
        <dbReference type="Proteomes" id="UP000515955"/>
    </source>
</evidence>
<gene>
    <name evidence="2" type="ORF">H9L12_02275</name>
</gene>
<name>A0A7G9SC82_9SPHN</name>
<dbReference type="RefSeq" id="WP_187542448.1">
    <property type="nucleotide sequence ID" value="NZ_CP060717.1"/>
</dbReference>
<evidence type="ECO:0000259" key="1">
    <source>
        <dbReference type="Pfam" id="PF09917"/>
    </source>
</evidence>
<reference evidence="2 3" key="1">
    <citation type="submission" date="2020-08" db="EMBL/GenBank/DDBJ databases">
        <title>Genome sequence of Sphingomonas rhizophila KACC 19189T.</title>
        <authorList>
            <person name="Hyun D.-W."/>
            <person name="Bae J.-W."/>
        </authorList>
    </citation>
    <scope>NUCLEOTIDE SEQUENCE [LARGE SCALE GENOMIC DNA]</scope>
    <source>
        <strain evidence="2 3">KACC 19189</strain>
    </source>
</reference>
<evidence type="ECO:0000313" key="2">
    <source>
        <dbReference type="EMBL" id="QNN65457.1"/>
    </source>
</evidence>
<feature type="domain" description="DUF2147" evidence="1">
    <location>
        <begin position="24"/>
        <end position="128"/>
    </location>
</feature>
<accession>A0A7G9SC82</accession>
<dbReference type="PANTHER" id="PTHR36919">
    <property type="entry name" value="BLR1215 PROTEIN"/>
    <property type="match status" value="1"/>
</dbReference>
<sequence>MSLPLLLALALVPSDLPSGTGLEGHWRNPSETVVIVIGPCGTELCGRVQWASEKATVDARKGGTDPLVGATLLSRIVARGPNRWDARLFVPDLNRTSKAQLRVAPSGTLKVTGCAVGRMICKSQIWTRTEPR</sequence>
<dbReference type="InterPro" id="IPR019223">
    <property type="entry name" value="DUF2147"/>
</dbReference>
<dbReference type="Gene3D" id="2.40.128.520">
    <property type="match status" value="1"/>
</dbReference>
<dbReference type="PANTHER" id="PTHR36919:SF2">
    <property type="entry name" value="BLL6627 PROTEIN"/>
    <property type="match status" value="1"/>
</dbReference>
<keyword evidence="3" id="KW-1185">Reference proteome</keyword>
<proteinExistence type="predicted"/>